<dbReference type="EMBL" id="LAZR01000694">
    <property type="protein sequence ID" value="KKN60502.1"/>
    <property type="molecule type" value="Genomic_DNA"/>
</dbReference>
<accession>A0A0F9SDX5</accession>
<protein>
    <submittedName>
        <fullName evidence="1">Uncharacterized protein</fullName>
    </submittedName>
</protein>
<dbReference type="AlphaFoldDB" id="A0A0F9SDX5"/>
<organism evidence="1">
    <name type="scientific">marine sediment metagenome</name>
    <dbReference type="NCBI Taxonomy" id="412755"/>
    <lineage>
        <taxon>unclassified sequences</taxon>
        <taxon>metagenomes</taxon>
        <taxon>ecological metagenomes</taxon>
    </lineage>
</organism>
<sequence>MAGLTAGKFYFIESESGQQDWITDNSGDPDAIVIGNFTEGTHFVALDIPRGFTVTGFTGIVVTPSGAGKSYAKRNAKRFYKALQRGIQTSLANANLIDKFALSDRHVSGASATFKRYYLIIYFGTNLHLEFTDADDNRKSYCRGVINNVSRQWLDSDNLNFVVRINWDSVW</sequence>
<reference evidence="1" key="1">
    <citation type="journal article" date="2015" name="Nature">
        <title>Complex archaea that bridge the gap between prokaryotes and eukaryotes.</title>
        <authorList>
            <person name="Spang A."/>
            <person name="Saw J.H."/>
            <person name="Jorgensen S.L."/>
            <person name="Zaremba-Niedzwiedzka K."/>
            <person name="Martijn J."/>
            <person name="Lind A.E."/>
            <person name="van Eijk R."/>
            <person name="Schleper C."/>
            <person name="Guy L."/>
            <person name="Ettema T.J."/>
        </authorList>
    </citation>
    <scope>NUCLEOTIDE SEQUENCE</scope>
</reference>
<gene>
    <name evidence="1" type="ORF">LCGC14_0531480</name>
</gene>
<proteinExistence type="predicted"/>
<name>A0A0F9SDX5_9ZZZZ</name>
<comment type="caution">
    <text evidence="1">The sequence shown here is derived from an EMBL/GenBank/DDBJ whole genome shotgun (WGS) entry which is preliminary data.</text>
</comment>
<evidence type="ECO:0000313" key="1">
    <source>
        <dbReference type="EMBL" id="KKN60502.1"/>
    </source>
</evidence>